<dbReference type="EMBL" id="ML994085">
    <property type="protein sequence ID" value="KAF2199284.1"/>
    <property type="molecule type" value="Genomic_DNA"/>
</dbReference>
<name>A0A9P4MNB4_9PLEO</name>
<gene>
    <name evidence="1" type="ORF">GQ43DRAFT_123474</name>
</gene>
<organism evidence="1 2">
    <name type="scientific">Delitschia confertaspora ATCC 74209</name>
    <dbReference type="NCBI Taxonomy" id="1513339"/>
    <lineage>
        <taxon>Eukaryota</taxon>
        <taxon>Fungi</taxon>
        <taxon>Dikarya</taxon>
        <taxon>Ascomycota</taxon>
        <taxon>Pezizomycotina</taxon>
        <taxon>Dothideomycetes</taxon>
        <taxon>Pleosporomycetidae</taxon>
        <taxon>Pleosporales</taxon>
        <taxon>Delitschiaceae</taxon>
        <taxon>Delitschia</taxon>
    </lineage>
</organism>
<reference evidence="1" key="1">
    <citation type="journal article" date="2020" name="Stud. Mycol.">
        <title>101 Dothideomycetes genomes: a test case for predicting lifestyles and emergence of pathogens.</title>
        <authorList>
            <person name="Haridas S."/>
            <person name="Albert R."/>
            <person name="Binder M."/>
            <person name="Bloem J."/>
            <person name="Labutti K."/>
            <person name="Salamov A."/>
            <person name="Andreopoulos B."/>
            <person name="Baker S."/>
            <person name="Barry K."/>
            <person name="Bills G."/>
            <person name="Bluhm B."/>
            <person name="Cannon C."/>
            <person name="Castanera R."/>
            <person name="Culley D."/>
            <person name="Daum C."/>
            <person name="Ezra D."/>
            <person name="Gonzalez J."/>
            <person name="Henrissat B."/>
            <person name="Kuo A."/>
            <person name="Liang C."/>
            <person name="Lipzen A."/>
            <person name="Lutzoni F."/>
            <person name="Magnuson J."/>
            <person name="Mondo S."/>
            <person name="Nolan M."/>
            <person name="Ohm R."/>
            <person name="Pangilinan J."/>
            <person name="Park H.-J."/>
            <person name="Ramirez L."/>
            <person name="Alfaro M."/>
            <person name="Sun H."/>
            <person name="Tritt A."/>
            <person name="Yoshinaga Y."/>
            <person name="Zwiers L.-H."/>
            <person name="Turgeon B."/>
            <person name="Goodwin S."/>
            <person name="Spatafora J."/>
            <person name="Crous P."/>
            <person name="Grigoriev I."/>
        </authorList>
    </citation>
    <scope>NUCLEOTIDE SEQUENCE</scope>
    <source>
        <strain evidence="1">ATCC 74209</strain>
    </source>
</reference>
<accession>A0A9P4MNB4</accession>
<protein>
    <submittedName>
        <fullName evidence="1">Uncharacterized protein</fullName>
    </submittedName>
</protein>
<evidence type="ECO:0000313" key="1">
    <source>
        <dbReference type="EMBL" id="KAF2199284.1"/>
    </source>
</evidence>
<dbReference type="Proteomes" id="UP000799536">
    <property type="component" value="Unassembled WGS sequence"/>
</dbReference>
<keyword evidence="2" id="KW-1185">Reference proteome</keyword>
<comment type="caution">
    <text evidence="1">The sequence shown here is derived from an EMBL/GenBank/DDBJ whole genome shotgun (WGS) entry which is preliminary data.</text>
</comment>
<dbReference type="AlphaFoldDB" id="A0A9P4MNB4"/>
<evidence type="ECO:0000313" key="2">
    <source>
        <dbReference type="Proteomes" id="UP000799536"/>
    </source>
</evidence>
<proteinExistence type="predicted"/>
<sequence>MYNKTTHRKALPPVRKKETVPIPGTLMSIRTASAVIIARDREWIFCTMTLGISLHLPVQVDIVIYFF</sequence>